<reference evidence="1 2" key="1">
    <citation type="submission" date="2024-01" db="EMBL/GenBank/DDBJ databases">
        <title>Genome assemblies of Stephania.</title>
        <authorList>
            <person name="Yang L."/>
        </authorList>
    </citation>
    <scope>NUCLEOTIDE SEQUENCE [LARGE SCALE GENOMIC DNA]</scope>
    <source>
        <strain evidence="1">QJT</strain>
        <tissue evidence="1">Leaf</tissue>
    </source>
</reference>
<accession>A0AAP0PSU4</accession>
<gene>
    <name evidence="1" type="ORF">Sjap_000744</name>
</gene>
<sequence length="62" mass="7474">MDHFQTNYEQLPQTIHGAKITNRSTVEFMNFDRLGVEFSRKITYRKLKNNIIWLPKLSLNLY</sequence>
<protein>
    <submittedName>
        <fullName evidence="1">Uncharacterized protein</fullName>
    </submittedName>
</protein>
<proteinExistence type="predicted"/>
<dbReference type="EMBL" id="JBBNAE010000001">
    <property type="protein sequence ID" value="KAK9153264.1"/>
    <property type="molecule type" value="Genomic_DNA"/>
</dbReference>
<comment type="caution">
    <text evidence="1">The sequence shown here is derived from an EMBL/GenBank/DDBJ whole genome shotgun (WGS) entry which is preliminary data.</text>
</comment>
<evidence type="ECO:0000313" key="1">
    <source>
        <dbReference type="EMBL" id="KAK9153264.1"/>
    </source>
</evidence>
<name>A0AAP0PSU4_9MAGN</name>
<dbReference type="Proteomes" id="UP001417504">
    <property type="component" value="Unassembled WGS sequence"/>
</dbReference>
<evidence type="ECO:0000313" key="2">
    <source>
        <dbReference type="Proteomes" id="UP001417504"/>
    </source>
</evidence>
<dbReference type="AlphaFoldDB" id="A0AAP0PSU4"/>
<keyword evidence="2" id="KW-1185">Reference proteome</keyword>
<organism evidence="1 2">
    <name type="scientific">Stephania japonica</name>
    <dbReference type="NCBI Taxonomy" id="461633"/>
    <lineage>
        <taxon>Eukaryota</taxon>
        <taxon>Viridiplantae</taxon>
        <taxon>Streptophyta</taxon>
        <taxon>Embryophyta</taxon>
        <taxon>Tracheophyta</taxon>
        <taxon>Spermatophyta</taxon>
        <taxon>Magnoliopsida</taxon>
        <taxon>Ranunculales</taxon>
        <taxon>Menispermaceae</taxon>
        <taxon>Menispermoideae</taxon>
        <taxon>Cissampelideae</taxon>
        <taxon>Stephania</taxon>
    </lineage>
</organism>